<dbReference type="AlphaFoldDB" id="A0A183Q130"/>
<feature type="region of interest" description="Disordered" evidence="1">
    <location>
        <begin position="1"/>
        <end position="31"/>
    </location>
</feature>
<sequence length="128" mass="14847">METGKRKAKENTASRIGSRHGKDEQQMERTAQERVECRVLMGGLYSSTRGNRRKQKRNLLQKFAIPERNLLLYMTAVEEKYNDNPYHNRVHAADVVQSTHVLLNAQSLEVNHNVILSLLILVYLLRFV</sequence>
<evidence type="ECO:0000256" key="1">
    <source>
        <dbReference type="SAM" id="MobiDB-lite"/>
    </source>
</evidence>
<dbReference type="GO" id="GO:0004114">
    <property type="term" value="F:3',5'-cyclic-nucleotide phosphodiesterase activity"/>
    <property type="evidence" value="ECO:0007669"/>
    <property type="project" value="InterPro"/>
</dbReference>
<evidence type="ECO:0000313" key="2">
    <source>
        <dbReference type="EMBL" id="VDP82127.1"/>
    </source>
</evidence>
<dbReference type="PANTHER" id="PTHR11347">
    <property type="entry name" value="CYCLIC NUCLEOTIDE PHOSPHODIESTERASE"/>
    <property type="match status" value="1"/>
</dbReference>
<dbReference type="GO" id="GO:0007165">
    <property type="term" value="P:signal transduction"/>
    <property type="evidence" value="ECO:0007669"/>
    <property type="project" value="InterPro"/>
</dbReference>
<dbReference type="SUPFAM" id="SSF109604">
    <property type="entry name" value="HD-domain/PDEase-like"/>
    <property type="match status" value="1"/>
</dbReference>
<dbReference type="InterPro" id="IPR002073">
    <property type="entry name" value="PDEase_catalytic_dom"/>
</dbReference>
<evidence type="ECO:0000313" key="3">
    <source>
        <dbReference type="Proteomes" id="UP000269396"/>
    </source>
</evidence>
<organism evidence="2 3">
    <name type="scientific">Schistosoma mattheei</name>
    <dbReference type="NCBI Taxonomy" id="31246"/>
    <lineage>
        <taxon>Eukaryota</taxon>
        <taxon>Metazoa</taxon>
        <taxon>Spiralia</taxon>
        <taxon>Lophotrochozoa</taxon>
        <taxon>Platyhelminthes</taxon>
        <taxon>Trematoda</taxon>
        <taxon>Digenea</taxon>
        <taxon>Strigeidida</taxon>
        <taxon>Schistosomatoidea</taxon>
        <taxon>Schistosomatidae</taxon>
        <taxon>Schistosoma</taxon>
    </lineage>
</organism>
<keyword evidence="3" id="KW-1185">Reference proteome</keyword>
<gene>
    <name evidence="2" type="ORF">SMTD_LOCUS20316</name>
</gene>
<reference evidence="2 3" key="1">
    <citation type="submission" date="2018-11" db="EMBL/GenBank/DDBJ databases">
        <authorList>
            <consortium name="Pathogen Informatics"/>
        </authorList>
    </citation>
    <scope>NUCLEOTIDE SEQUENCE [LARGE SCALE GENOMIC DNA]</scope>
    <source>
        <strain>Denwood</strain>
        <strain evidence="3">Zambia</strain>
    </source>
</reference>
<dbReference type="Gene3D" id="1.10.1300.10">
    <property type="entry name" value="3'5'-cyclic nucleotide phosphodiesterase, catalytic domain"/>
    <property type="match status" value="1"/>
</dbReference>
<protein>
    <submittedName>
        <fullName evidence="2">Uncharacterized protein</fullName>
    </submittedName>
</protein>
<dbReference type="EMBL" id="UZAL01044127">
    <property type="protein sequence ID" value="VDP82127.1"/>
    <property type="molecule type" value="Genomic_DNA"/>
</dbReference>
<proteinExistence type="predicted"/>
<name>A0A183Q130_9TREM</name>
<dbReference type="STRING" id="31246.A0A183Q130"/>
<dbReference type="PROSITE" id="PS51845">
    <property type="entry name" value="PDEASE_I_2"/>
    <property type="match status" value="1"/>
</dbReference>
<accession>A0A183Q130</accession>
<dbReference type="InterPro" id="IPR036971">
    <property type="entry name" value="PDEase_catalytic_dom_sf"/>
</dbReference>
<feature type="compositionally biased region" description="Basic and acidic residues" evidence="1">
    <location>
        <begin position="20"/>
        <end position="31"/>
    </location>
</feature>
<dbReference type="Proteomes" id="UP000269396">
    <property type="component" value="Unassembled WGS sequence"/>
</dbReference>